<gene>
    <name evidence="6" type="ORF">MKZ38_000272</name>
</gene>
<dbReference type="GO" id="GO:0006364">
    <property type="term" value="P:rRNA processing"/>
    <property type="evidence" value="ECO:0007669"/>
    <property type="project" value="UniProtKB-KW"/>
</dbReference>
<keyword evidence="4" id="KW-0539">Nucleus</keyword>
<feature type="compositionally biased region" description="Basic and acidic residues" evidence="5">
    <location>
        <begin position="247"/>
        <end position="263"/>
    </location>
</feature>
<evidence type="ECO:0000256" key="2">
    <source>
        <dbReference type="ARBA" id="ARBA00006374"/>
    </source>
</evidence>
<comment type="similarity">
    <text evidence="2">Belongs to the RRP1 family.</text>
</comment>
<evidence type="ECO:0000313" key="6">
    <source>
        <dbReference type="EMBL" id="KAJ2902687.1"/>
    </source>
</evidence>
<dbReference type="GO" id="GO:0005634">
    <property type="term" value="C:nucleus"/>
    <property type="evidence" value="ECO:0007669"/>
    <property type="project" value="UniProtKB-SubCell"/>
</dbReference>
<feature type="compositionally biased region" description="Acidic residues" evidence="5">
    <location>
        <begin position="307"/>
        <end position="327"/>
    </location>
</feature>
<feature type="region of interest" description="Disordered" evidence="5">
    <location>
        <begin position="247"/>
        <end position="327"/>
    </location>
</feature>
<evidence type="ECO:0000256" key="4">
    <source>
        <dbReference type="ARBA" id="ARBA00023242"/>
    </source>
</evidence>
<evidence type="ECO:0008006" key="8">
    <source>
        <dbReference type="Google" id="ProtNLM"/>
    </source>
</evidence>
<reference evidence="6" key="1">
    <citation type="submission" date="2022-07" db="EMBL/GenBank/DDBJ databases">
        <title>Draft genome sequence of Zalerion maritima ATCC 34329, a (micro)plastics degrading marine fungus.</title>
        <authorList>
            <person name="Paco A."/>
            <person name="Goncalves M.F.M."/>
            <person name="Rocha-Santos T.A.P."/>
            <person name="Alves A."/>
        </authorList>
    </citation>
    <scope>NUCLEOTIDE SEQUENCE</scope>
    <source>
        <strain evidence="6">ATCC 34329</strain>
    </source>
</reference>
<dbReference type="GO" id="GO:0030688">
    <property type="term" value="C:preribosome, small subunit precursor"/>
    <property type="evidence" value="ECO:0007669"/>
    <property type="project" value="InterPro"/>
</dbReference>
<dbReference type="PANTHER" id="PTHR13026">
    <property type="entry name" value="NNP-1 PROTEIN NOVEL NUCLEAR PROTEIN 1 NOP52"/>
    <property type="match status" value="1"/>
</dbReference>
<proteinExistence type="inferred from homology"/>
<evidence type="ECO:0000313" key="7">
    <source>
        <dbReference type="Proteomes" id="UP001201980"/>
    </source>
</evidence>
<dbReference type="AlphaFoldDB" id="A0AAD5RZR8"/>
<dbReference type="Proteomes" id="UP001201980">
    <property type="component" value="Unassembled WGS sequence"/>
</dbReference>
<evidence type="ECO:0000256" key="1">
    <source>
        <dbReference type="ARBA" id="ARBA00004123"/>
    </source>
</evidence>
<keyword evidence="3" id="KW-0698">rRNA processing</keyword>
<sequence>MAPSTTQSLSSSRAETTKSMPFIKNLASSDRKLRTASLSSLESFLRSKRTSSRPLSQIDCLKLWKSLFFALWMTDRPLPQQSLCSSLSSLHSLLPPPSVPVWWSSFFAVMSAEWTTGIDVLRMNKFLLLVRRVLGSMLSYPKSRAYGPESCDAVTQVLREWPFETEGDLRKVPVGLRLHVLDIWVDELENAGALRDADADADQEAGKGNQEEEEEGGGGAAEFVRMIGELAEGLKRCPVKAVRERAKEAWEDERLPWNEKTKDEEEEDDDDDDDDDEEMVEGGNVQREATSKKRKQKKGVAEKMDLVDDEDDDDGDDNDNTWGGFDD</sequence>
<evidence type="ECO:0000256" key="3">
    <source>
        <dbReference type="ARBA" id="ARBA00022552"/>
    </source>
</evidence>
<comment type="caution">
    <text evidence="6">The sequence shown here is derived from an EMBL/GenBank/DDBJ whole genome shotgun (WGS) entry which is preliminary data.</text>
</comment>
<feature type="compositionally biased region" description="Acidic residues" evidence="5">
    <location>
        <begin position="264"/>
        <end position="280"/>
    </location>
</feature>
<comment type="subcellular location">
    <subcellularLocation>
        <location evidence="1">Nucleus</location>
    </subcellularLocation>
</comment>
<evidence type="ECO:0000256" key="5">
    <source>
        <dbReference type="SAM" id="MobiDB-lite"/>
    </source>
</evidence>
<keyword evidence="7" id="KW-1185">Reference proteome</keyword>
<dbReference type="InterPro" id="IPR010301">
    <property type="entry name" value="RRP1"/>
</dbReference>
<dbReference type="EMBL" id="JAKWBI020000106">
    <property type="protein sequence ID" value="KAJ2902687.1"/>
    <property type="molecule type" value="Genomic_DNA"/>
</dbReference>
<name>A0AAD5RZR8_9PEZI</name>
<organism evidence="6 7">
    <name type="scientific">Zalerion maritima</name>
    <dbReference type="NCBI Taxonomy" id="339359"/>
    <lineage>
        <taxon>Eukaryota</taxon>
        <taxon>Fungi</taxon>
        <taxon>Dikarya</taxon>
        <taxon>Ascomycota</taxon>
        <taxon>Pezizomycotina</taxon>
        <taxon>Sordariomycetes</taxon>
        <taxon>Lulworthiomycetidae</taxon>
        <taxon>Lulworthiales</taxon>
        <taxon>Lulworthiaceae</taxon>
        <taxon>Zalerion</taxon>
    </lineage>
</organism>
<accession>A0AAD5RZR8</accession>
<dbReference type="Pfam" id="PF05997">
    <property type="entry name" value="Nop52"/>
    <property type="match status" value="1"/>
</dbReference>
<feature type="region of interest" description="Disordered" evidence="5">
    <location>
        <begin position="196"/>
        <end position="219"/>
    </location>
</feature>
<protein>
    <recommendedName>
        <fullName evidence="8">Ribosomal RNA-processing protein 1</fullName>
    </recommendedName>
</protein>
<dbReference type="PANTHER" id="PTHR13026:SF0">
    <property type="entry name" value="RIBOSOMAL RNA PROCESSING 1B"/>
    <property type="match status" value="1"/>
</dbReference>